<sequence length="1078" mass="121989">MQNNRRFPPKYNKNYRGNGANSSSNSTLNGLSNIFEINPKPGLKVYRYDVEIIIKGRVDKLLTKQSDAGLKNLKRNVCLSAVESLYKKAKLPKYVYDGKTILFLTTSISKISETVKPAELPEAESAGEQTDHSHRQFLELATSQYPVNSGQYEAVLPGTLFETKTKSLVPGMELRVGFTKGVRVVEQNGKLKALLIIDMRRTAFMTSTKSLAEVWREFPNDKNRELRLTQKNIGDPTFNLENGDSLVDYYKNKYEKNINGEIPGLIADLKTRDGAYLVIPMELAVPLAGQLVPSEKIHEQAVKLLLTENSVFPDARHNFVMNQVREISTGLGGEFLKEFGITVNIASNDIKISKRNVINLERTTNINAVKTYIANLHQTATEAGMQLSQPSLIKMIDFVQLESLFVQAKEKNVTFIFYIDASYVKSHASLKLFESYCKVLSQQILAQNLPKKPQTLKNVVMKINSKNGGINFVPVFAPTLQKYDLKKKSDLMVIGYDVAHPPPATIQDKNNAFKNKKQKNPFTTESESGPLNSLQPSVVGLCANAGEKPLIFGGDFFYQESRRENVEHYRLRKHMSLFAEKAKKAKRPIKRVLIVRDGLSEGQFEYAIKKELPAIREAFKEVFGQQSNIKFTFIVAIKRHNKRFYEVYNGQIQNTKVGHVVDSKVTRTDITEFYLQSHNPLRGVPKMTQYSVLRNELEMSSEELQGMMHALSSMHQISACPTSIPLPVYMADELAKRGADVFKAFNALPDHHIIKKKINAGVGLLKDFTAVTNWLGYATDQLSDTRDVASKEANAKARQTLEDELEAIRKDDEIWEKKQIALENEEKKKTLLAKKTRIDRNPTAKSVDITGDKNVSSCSKATGKVAQMAIGQKNDQSSHTVNVNKSPDSRHKEKKDNKKSKNRNSKQKKKKAGSWSVPGVRKSLRPDMFARSQVKVRRRDSKRPKRSNSNIKHIKRDRTRARKSVMPRIRSAFWLKRFRGGDLRTTSYAGTGAIRKDDEVWEQRQIALEKAENGLKNLQRNVCLSAVESLYKKANLPEYVYNGKTNLFLTTSAFKISETVKPVELPEDEEACCRNNEF</sequence>
<feature type="compositionally biased region" description="Polar residues" evidence="2">
    <location>
        <begin position="873"/>
        <end position="886"/>
    </location>
</feature>
<dbReference type="InterPro" id="IPR012337">
    <property type="entry name" value="RNaseH-like_sf"/>
</dbReference>
<feature type="compositionally biased region" description="Basic residues" evidence="2">
    <location>
        <begin position="934"/>
        <end position="963"/>
    </location>
</feature>
<evidence type="ECO:0000256" key="2">
    <source>
        <dbReference type="SAM" id="MobiDB-lite"/>
    </source>
</evidence>
<gene>
    <name evidence="4" type="ORF">BOKJ2_LOCUS12765</name>
</gene>
<feature type="region of interest" description="Disordered" evidence="2">
    <location>
        <begin position="1"/>
        <end position="24"/>
    </location>
</feature>
<dbReference type="Proteomes" id="UP000783686">
    <property type="component" value="Unassembled WGS sequence"/>
</dbReference>
<dbReference type="SUPFAM" id="SSF101690">
    <property type="entry name" value="PAZ domain"/>
    <property type="match status" value="1"/>
</dbReference>
<feature type="compositionally biased region" description="Basic residues" evidence="2">
    <location>
        <begin position="897"/>
        <end position="912"/>
    </location>
</feature>
<dbReference type="SUPFAM" id="SSF53098">
    <property type="entry name" value="Ribonuclease H-like"/>
    <property type="match status" value="1"/>
</dbReference>
<dbReference type="Proteomes" id="UP000614601">
    <property type="component" value="Unassembled WGS sequence"/>
</dbReference>
<keyword evidence="1" id="KW-0175">Coiled coil</keyword>
<dbReference type="Pfam" id="PF02171">
    <property type="entry name" value="Piwi"/>
    <property type="match status" value="1"/>
</dbReference>
<accession>A0A811LP23</accession>
<dbReference type="GO" id="GO:0003676">
    <property type="term" value="F:nucleic acid binding"/>
    <property type="evidence" value="ECO:0007669"/>
    <property type="project" value="InterPro"/>
</dbReference>
<feature type="compositionally biased region" description="Basic and acidic residues" evidence="2">
    <location>
        <begin position="887"/>
        <end position="896"/>
    </location>
</feature>
<evidence type="ECO:0000313" key="4">
    <source>
        <dbReference type="EMBL" id="CAD5228612.1"/>
    </source>
</evidence>
<organism evidence="4 5">
    <name type="scientific">Bursaphelenchus okinawaensis</name>
    <dbReference type="NCBI Taxonomy" id="465554"/>
    <lineage>
        <taxon>Eukaryota</taxon>
        <taxon>Metazoa</taxon>
        <taxon>Ecdysozoa</taxon>
        <taxon>Nematoda</taxon>
        <taxon>Chromadorea</taxon>
        <taxon>Rhabditida</taxon>
        <taxon>Tylenchina</taxon>
        <taxon>Tylenchomorpha</taxon>
        <taxon>Aphelenchoidea</taxon>
        <taxon>Aphelenchoididae</taxon>
        <taxon>Bursaphelenchus</taxon>
    </lineage>
</organism>
<dbReference type="OrthoDB" id="10252740at2759"/>
<dbReference type="InterPro" id="IPR003165">
    <property type="entry name" value="Piwi"/>
</dbReference>
<evidence type="ECO:0000256" key="1">
    <source>
        <dbReference type="SAM" id="Coils"/>
    </source>
</evidence>
<name>A0A811LP23_9BILA</name>
<comment type="caution">
    <text evidence="4">The sequence shown here is derived from an EMBL/GenBank/DDBJ whole genome shotgun (WGS) entry which is preliminary data.</text>
</comment>
<feature type="region of interest" description="Disordered" evidence="2">
    <location>
        <begin position="870"/>
        <end position="963"/>
    </location>
</feature>
<dbReference type="Gene3D" id="3.40.50.2300">
    <property type="match status" value="1"/>
</dbReference>
<feature type="coiled-coil region" evidence="1">
    <location>
        <begin position="791"/>
        <end position="818"/>
    </location>
</feature>
<dbReference type="PANTHER" id="PTHR22891">
    <property type="entry name" value="EUKARYOTIC TRANSLATION INITIATION FACTOR 2C"/>
    <property type="match status" value="1"/>
</dbReference>
<dbReference type="Gene3D" id="3.30.420.10">
    <property type="entry name" value="Ribonuclease H-like superfamily/Ribonuclease H"/>
    <property type="match status" value="1"/>
</dbReference>
<evidence type="ECO:0000313" key="5">
    <source>
        <dbReference type="Proteomes" id="UP000614601"/>
    </source>
</evidence>
<dbReference type="SMART" id="SM00950">
    <property type="entry name" value="Piwi"/>
    <property type="match status" value="1"/>
</dbReference>
<proteinExistence type="predicted"/>
<dbReference type="InterPro" id="IPR036085">
    <property type="entry name" value="PAZ_dom_sf"/>
</dbReference>
<dbReference type="InterPro" id="IPR036397">
    <property type="entry name" value="RNaseH_sf"/>
</dbReference>
<keyword evidence="5" id="KW-1185">Reference proteome</keyword>
<reference evidence="4" key="1">
    <citation type="submission" date="2020-09" db="EMBL/GenBank/DDBJ databases">
        <authorList>
            <person name="Kikuchi T."/>
        </authorList>
    </citation>
    <scope>NUCLEOTIDE SEQUENCE</scope>
    <source>
        <strain evidence="4">SH1</strain>
    </source>
</reference>
<evidence type="ECO:0000259" key="3">
    <source>
        <dbReference type="PROSITE" id="PS50822"/>
    </source>
</evidence>
<dbReference type="EMBL" id="CAJFDH010000006">
    <property type="protein sequence ID" value="CAD5228612.1"/>
    <property type="molecule type" value="Genomic_DNA"/>
</dbReference>
<feature type="domain" description="Piwi" evidence="3">
    <location>
        <begin position="439"/>
        <end position="743"/>
    </location>
</feature>
<dbReference type="AlphaFoldDB" id="A0A811LP23"/>
<dbReference type="PROSITE" id="PS50822">
    <property type="entry name" value="PIWI"/>
    <property type="match status" value="1"/>
</dbReference>
<protein>
    <recommendedName>
        <fullName evidence="3">Piwi domain-containing protein</fullName>
    </recommendedName>
</protein>
<dbReference type="EMBL" id="CAJFCW020000006">
    <property type="protein sequence ID" value="CAG9124743.1"/>
    <property type="molecule type" value="Genomic_DNA"/>
</dbReference>